<dbReference type="Proteomes" id="UP000013940">
    <property type="component" value="Chromosome"/>
</dbReference>
<proteinExistence type="predicted"/>
<dbReference type="PANTHER" id="PTHR37089:SF4">
    <property type="entry name" value="EXPORTED PROTEIN"/>
    <property type="match status" value="1"/>
</dbReference>
<reference evidence="3" key="1">
    <citation type="journal article" date="2014" name="Genome Announc.">
        <title>Full-genome sequence of the plant growth-promoting bacterium Pseudomonas protegens CHA0.</title>
        <authorList>
            <person name="Jousset A."/>
            <person name="Schuldes J."/>
            <person name="Keel C."/>
            <person name="Maurhofer M."/>
            <person name="Daniel R."/>
            <person name="Scheu S."/>
            <person name="Thuermer A."/>
        </authorList>
    </citation>
    <scope>NUCLEOTIDE SEQUENCE [LARGE SCALE GENOMIC DNA]</scope>
    <source>
        <strain evidence="3">DSM 19095 / LMG 27888 / CFBP 6595 / CHA0</strain>
    </source>
</reference>
<dbReference type="KEGG" id="pprc:PFLCHA0_c40130"/>
<gene>
    <name evidence="2" type="ORF">PFLCHA0_c40130</name>
</gene>
<dbReference type="Pfam" id="PF05229">
    <property type="entry name" value="SCPU"/>
    <property type="match status" value="1"/>
</dbReference>
<evidence type="ECO:0000259" key="1">
    <source>
        <dbReference type="Pfam" id="PF05229"/>
    </source>
</evidence>
<dbReference type="PANTHER" id="PTHR37089">
    <property type="entry name" value="PROTEIN U-RELATED"/>
    <property type="match status" value="1"/>
</dbReference>
<dbReference type="eggNOG" id="COG5430">
    <property type="taxonomic scope" value="Bacteria"/>
</dbReference>
<dbReference type="InterPro" id="IPR007893">
    <property type="entry name" value="Spore_coat_U/FanG"/>
</dbReference>
<organism evidence="2 3">
    <name type="scientific">Pseudomonas protegens (strain DSM 19095 / LMG 27888 / CFBP 6595 / CHA0)</name>
    <dbReference type="NCBI Taxonomy" id="1124983"/>
    <lineage>
        <taxon>Bacteria</taxon>
        <taxon>Pseudomonadati</taxon>
        <taxon>Pseudomonadota</taxon>
        <taxon>Gammaproteobacteria</taxon>
        <taxon>Pseudomonadales</taxon>
        <taxon>Pseudomonadaceae</taxon>
        <taxon>Pseudomonas</taxon>
    </lineage>
</organism>
<dbReference type="HOGENOM" id="CLU_103262_3_0_6"/>
<dbReference type="InterPro" id="IPR053167">
    <property type="entry name" value="Spore_coat_component"/>
</dbReference>
<dbReference type="SMART" id="SM00972">
    <property type="entry name" value="SCPU"/>
    <property type="match status" value="1"/>
</dbReference>
<protein>
    <submittedName>
        <fullName evidence="2">Type I pilus protein CsuA/B</fullName>
    </submittedName>
</protein>
<evidence type="ECO:0000313" key="2">
    <source>
        <dbReference type="EMBL" id="AGL85779.1"/>
    </source>
</evidence>
<dbReference type="AlphaFoldDB" id="A0A2C9EQ95"/>
<name>A0A2C9EQ95_PSEPH</name>
<dbReference type="EMBL" id="CP003190">
    <property type="protein sequence ID" value="AGL85779.1"/>
    <property type="molecule type" value="Genomic_DNA"/>
</dbReference>
<accession>A0A2C9EQ95</accession>
<evidence type="ECO:0000313" key="3">
    <source>
        <dbReference type="Proteomes" id="UP000013940"/>
    </source>
</evidence>
<feature type="domain" description="Spore coat protein U/FanG" evidence="1">
    <location>
        <begin position="43"/>
        <end position="191"/>
    </location>
</feature>
<sequence length="194" mass="19893">MVNGPCGSPDGTGMAAMKGRTWTIVALGSLCLLADDAQAAISGQIQARLVITAACQVSSGGDPSASPIGDPGMLNFGQQGPTWVAPIKASLTNSAEGQLQVACNSSVTGFTVTINGGLNGDGTTRRLSNGRQTIPYRLFVDASGSDSYSIGQQRNFAVSSGRRIPIPVFGSVVANTRAVPAGLYTDTLTITLDW</sequence>